<comment type="subcellular location">
    <subcellularLocation>
        <location evidence="1">Membrane</location>
        <topology evidence="1">Single-pass type I membrane protein</topology>
    </subcellularLocation>
</comment>
<dbReference type="GO" id="GO:0001786">
    <property type="term" value="F:phosphatidylserine binding"/>
    <property type="evidence" value="ECO:0007669"/>
    <property type="project" value="TreeGrafter"/>
</dbReference>
<feature type="domain" description="Ig-like" evidence="13">
    <location>
        <begin position="19"/>
        <end position="115"/>
    </location>
</feature>
<keyword evidence="6" id="KW-1015">Disulfide bond</keyword>
<dbReference type="OMA" id="FSTHYIT"/>
<proteinExistence type="inferred from homology"/>
<dbReference type="STRING" id="75743.A0A401PA62"/>
<accession>A0A401PA62</accession>
<dbReference type="InterPro" id="IPR003599">
    <property type="entry name" value="Ig_sub"/>
</dbReference>
<keyword evidence="5 11" id="KW-0472">Membrane</keyword>
<evidence type="ECO:0000256" key="7">
    <source>
        <dbReference type="ARBA" id="ARBA00023180"/>
    </source>
</evidence>
<evidence type="ECO:0000256" key="3">
    <source>
        <dbReference type="ARBA" id="ARBA00022729"/>
    </source>
</evidence>
<keyword evidence="2 11" id="KW-0812">Transmembrane</keyword>
<dbReference type="Proteomes" id="UP000288216">
    <property type="component" value="Unassembled WGS sequence"/>
</dbReference>
<evidence type="ECO:0000256" key="2">
    <source>
        <dbReference type="ARBA" id="ARBA00022692"/>
    </source>
</evidence>
<keyword evidence="15" id="KW-1185">Reference proteome</keyword>
<sequence>MFAIGVVARLIALIVLLGPVTFVRGSEVRGFLGQSVTLPCSYSVRLNGESEMCWGRGWCTNTYCSETLVTTNGKTVTSKISLKYHLDGKIEEGDVSLTVDNLGEEDGGRYCCRVEIRGLFNDHIDYSNLLILEASSPVTIPPITDMTHTAEHGNKFSSSTNTPSISPTKQNSTQTPHSTAREEFARSLVGPVLLAFRASVLICFIVITVFLCKWKCTFLTKELLS</sequence>
<feature type="region of interest" description="Disordered" evidence="10">
    <location>
        <begin position="151"/>
        <end position="179"/>
    </location>
</feature>
<evidence type="ECO:0000256" key="5">
    <source>
        <dbReference type="ARBA" id="ARBA00023136"/>
    </source>
</evidence>
<dbReference type="GO" id="GO:0043277">
    <property type="term" value="P:apoptotic cell clearance"/>
    <property type="evidence" value="ECO:0007669"/>
    <property type="project" value="TreeGrafter"/>
</dbReference>
<feature type="compositionally biased region" description="Polar residues" evidence="10">
    <location>
        <begin position="169"/>
        <end position="178"/>
    </location>
</feature>
<dbReference type="PROSITE" id="PS50835">
    <property type="entry name" value="IG_LIKE"/>
    <property type="match status" value="1"/>
</dbReference>
<dbReference type="GO" id="GO:0016020">
    <property type="term" value="C:membrane"/>
    <property type="evidence" value="ECO:0007669"/>
    <property type="project" value="UniProtKB-SubCell"/>
</dbReference>
<protein>
    <recommendedName>
        <fullName evidence="13">Ig-like domain-containing protein</fullName>
    </recommendedName>
</protein>
<dbReference type="PANTHER" id="PTHR46608">
    <property type="entry name" value="T-CELL IMMUNOGLOBULIN AND MUCIN DOMAIN-CONTAINING PROTEIN 4"/>
    <property type="match status" value="1"/>
</dbReference>
<gene>
    <name evidence="14" type="ORF">scyTo_0012533</name>
</gene>
<evidence type="ECO:0000256" key="12">
    <source>
        <dbReference type="SAM" id="SignalP"/>
    </source>
</evidence>
<dbReference type="SUPFAM" id="SSF48726">
    <property type="entry name" value="Immunoglobulin"/>
    <property type="match status" value="1"/>
</dbReference>
<evidence type="ECO:0000259" key="13">
    <source>
        <dbReference type="PROSITE" id="PS50835"/>
    </source>
</evidence>
<dbReference type="Pfam" id="PF07686">
    <property type="entry name" value="V-set"/>
    <property type="match status" value="1"/>
</dbReference>
<dbReference type="SMART" id="SM00409">
    <property type="entry name" value="IG"/>
    <property type="match status" value="1"/>
</dbReference>
<name>A0A401PA62_SCYTO</name>
<comment type="caution">
    <text evidence="14">The sequence shown here is derived from an EMBL/GenBank/DDBJ whole genome shotgun (WGS) entry which is preliminary data.</text>
</comment>
<keyword evidence="8" id="KW-0393">Immunoglobulin domain</keyword>
<dbReference type="InterPro" id="IPR013106">
    <property type="entry name" value="Ig_V-set"/>
</dbReference>
<feature type="signal peptide" evidence="12">
    <location>
        <begin position="1"/>
        <end position="25"/>
    </location>
</feature>
<feature type="chain" id="PRO_5019283618" description="Ig-like domain-containing protein" evidence="12">
    <location>
        <begin position="26"/>
        <end position="225"/>
    </location>
</feature>
<dbReference type="Gene3D" id="2.60.40.10">
    <property type="entry name" value="Immunoglobulins"/>
    <property type="match status" value="1"/>
</dbReference>
<evidence type="ECO:0000256" key="4">
    <source>
        <dbReference type="ARBA" id="ARBA00022989"/>
    </source>
</evidence>
<dbReference type="InterPro" id="IPR013783">
    <property type="entry name" value="Ig-like_fold"/>
</dbReference>
<keyword evidence="3 12" id="KW-0732">Signal</keyword>
<evidence type="ECO:0000256" key="8">
    <source>
        <dbReference type="ARBA" id="ARBA00023319"/>
    </source>
</evidence>
<comment type="similarity">
    <text evidence="9">Belongs to the immunoglobulin superfamily. TIM family.</text>
</comment>
<keyword evidence="7" id="KW-0325">Glycoprotein</keyword>
<evidence type="ECO:0000256" key="9">
    <source>
        <dbReference type="ARBA" id="ARBA00038203"/>
    </source>
</evidence>
<dbReference type="InterPro" id="IPR007110">
    <property type="entry name" value="Ig-like_dom"/>
</dbReference>
<dbReference type="GO" id="GO:0060097">
    <property type="term" value="P:cytoskeletal rearrangement involved in phagocytosis, engulfment"/>
    <property type="evidence" value="ECO:0007669"/>
    <property type="project" value="TreeGrafter"/>
</dbReference>
<dbReference type="InterPro" id="IPR036179">
    <property type="entry name" value="Ig-like_dom_sf"/>
</dbReference>
<evidence type="ECO:0000256" key="1">
    <source>
        <dbReference type="ARBA" id="ARBA00004479"/>
    </source>
</evidence>
<evidence type="ECO:0000313" key="15">
    <source>
        <dbReference type="Proteomes" id="UP000288216"/>
    </source>
</evidence>
<evidence type="ECO:0000256" key="10">
    <source>
        <dbReference type="SAM" id="MobiDB-lite"/>
    </source>
</evidence>
<organism evidence="14 15">
    <name type="scientific">Scyliorhinus torazame</name>
    <name type="common">Cloudy catshark</name>
    <name type="synonym">Catulus torazame</name>
    <dbReference type="NCBI Taxonomy" id="75743"/>
    <lineage>
        <taxon>Eukaryota</taxon>
        <taxon>Metazoa</taxon>
        <taxon>Chordata</taxon>
        <taxon>Craniata</taxon>
        <taxon>Vertebrata</taxon>
        <taxon>Chondrichthyes</taxon>
        <taxon>Elasmobranchii</taxon>
        <taxon>Galeomorphii</taxon>
        <taxon>Galeoidea</taxon>
        <taxon>Carcharhiniformes</taxon>
        <taxon>Scyliorhinidae</taxon>
        <taxon>Scyliorhinus</taxon>
    </lineage>
</organism>
<dbReference type="PANTHER" id="PTHR46608:SF3">
    <property type="entry name" value="T-CELL IMMUNOGLOBULIN AND MUCIN DOMAIN-CONTAINING PROTEIN 4"/>
    <property type="match status" value="1"/>
</dbReference>
<dbReference type="AlphaFoldDB" id="A0A401PA62"/>
<feature type="transmembrane region" description="Helical" evidence="11">
    <location>
        <begin position="188"/>
        <end position="212"/>
    </location>
</feature>
<dbReference type="OrthoDB" id="434099at2759"/>
<dbReference type="FunFam" id="2.60.40.10:FF:000774">
    <property type="entry name" value="Hepatitis A virus cellular receptor 1"/>
    <property type="match status" value="1"/>
</dbReference>
<evidence type="ECO:0000256" key="11">
    <source>
        <dbReference type="SAM" id="Phobius"/>
    </source>
</evidence>
<evidence type="ECO:0000313" key="14">
    <source>
        <dbReference type="EMBL" id="GCB70008.1"/>
    </source>
</evidence>
<keyword evidence="4 11" id="KW-1133">Transmembrane helix</keyword>
<evidence type="ECO:0000256" key="6">
    <source>
        <dbReference type="ARBA" id="ARBA00023157"/>
    </source>
</evidence>
<feature type="compositionally biased region" description="Low complexity" evidence="10">
    <location>
        <begin position="157"/>
        <end position="168"/>
    </location>
</feature>
<reference evidence="14 15" key="1">
    <citation type="journal article" date="2018" name="Nat. Ecol. Evol.">
        <title>Shark genomes provide insights into elasmobranch evolution and the origin of vertebrates.</title>
        <authorList>
            <person name="Hara Y"/>
            <person name="Yamaguchi K"/>
            <person name="Onimaru K"/>
            <person name="Kadota M"/>
            <person name="Koyanagi M"/>
            <person name="Keeley SD"/>
            <person name="Tatsumi K"/>
            <person name="Tanaka K"/>
            <person name="Motone F"/>
            <person name="Kageyama Y"/>
            <person name="Nozu R"/>
            <person name="Adachi N"/>
            <person name="Nishimura O"/>
            <person name="Nakagawa R"/>
            <person name="Tanegashima C"/>
            <person name="Kiyatake I"/>
            <person name="Matsumoto R"/>
            <person name="Murakumo K"/>
            <person name="Nishida K"/>
            <person name="Terakita A"/>
            <person name="Kuratani S"/>
            <person name="Sato K"/>
            <person name="Hyodo S Kuraku.S."/>
        </authorList>
    </citation>
    <scope>NUCLEOTIDE SEQUENCE [LARGE SCALE GENOMIC DNA]</scope>
</reference>
<dbReference type="EMBL" id="BFAA01006075">
    <property type="protein sequence ID" value="GCB70008.1"/>
    <property type="molecule type" value="Genomic_DNA"/>
</dbReference>